<evidence type="ECO:0000256" key="1">
    <source>
        <dbReference type="SAM" id="Coils"/>
    </source>
</evidence>
<dbReference type="Gene3D" id="2.120.10.90">
    <property type="entry name" value="DNA gyrase/topoisomerase IV, subunit A, C-terminal"/>
    <property type="match status" value="1"/>
</dbReference>
<evidence type="ECO:0000256" key="2">
    <source>
        <dbReference type="SAM" id="MobiDB-lite"/>
    </source>
</evidence>
<feature type="compositionally biased region" description="Acidic residues" evidence="2">
    <location>
        <begin position="43"/>
        <end position="53"/>
    </location>
</feature>
<dbReference type="EMBL" id="CAXAMN010007446">
    <property type="protein sequence ID" value="CAK9021608.1"/>
    <property type="molecule type" value="Genomic_DNA"/>
</dbReference>
<evidence type="ECO:0000313" key="4">
    <source>
        <dbReference type="Proteomes" id="UP001642484"/>
    </source>
</evidence>
<gene>
    <name evidence="3" type="ORF">CCMP2556_LOCUS14495</name>
</gene>
<dbReference type="Pfam" id="PF03989">
    <property type="entry name" value="DNA_gyraseA_C"/>
    <property type="match status" value="2"/>
</dbReference>
<sequence>MKENGLGVNSETWSKWKELPQEEKDLWRAKALALSRPEAAPSEVDEAPDDDSEEVRRPSVGILKRFQQLMGKAKEAPQPEPKEEPEEEPKEEPKETDEKEKEDVSGEGEPSPSSPSPTSPHSDPFTKFLSTQSVLIVTESGMGKRVALSDLKLMSRNKKGVQAIKLSGGDQVCAMCITGSQMLPRMPRKPRSPAEIYQDAAAHAAGSPPEAAHAVGFESLSAAEQETYHQEHAAEELAYQEALKARKILEEELEEKIGQLLLCTSGGSILRLQVSEVEVMKRRQGGRCLMKVERSDSLISACLLSAVDAERDAPHSAECEREQDGEPEDVGDPDAEG</sequence>
<evidence type="ECO:0000313" key="3">
    <source>
        <dbReference type="EMBL" id="CAK9021608.1"/>
    </source>
</evidence>
<proteinExistence type="predicted"/>
<dbReference type="InterPro" id="IPR035516">
    <property type="entry name" value="Gyrase/topoIV_suA_C"/>
</dbReference>
<feature type="compositionally biased region" description="Basic and acidic residues" evidence="2">
    <location>
        <begin position="313"/>
        <end position="324"/>
    </location>
</feature>
<feature type="region of interest" description="Disordered" evidence="2">
    <location>
        <begin position="313"/>
        <end position="337"/>
    </location>
</feature>
<reference evidence="3 4" key="1">
    <citation type="submission" date="2024-02" db="EMBL/GenBank/DDBJ databases">
        <authorList>
            <person name="Chen Y."/>
            <person name="Shah S."/>
            <person name="Dougan E. K."/>
            <person name="Thang M."/>
            <person name="Chan C."/>
        </authorList>
    </citation>
    <scope>NUCLEOTIDE SEQUENCE [LARGE SCALE GENOMIC DNA]</scope>
</reference>
<dbReference type="Proteomes" id="UP001642484">
    <property type="component" value="Unassembled WGS sequence"/>
</dbReference>
<keyword evidence="4" id="KW-1185">Reference proteome</keyword>
<name>A0ABP0K4K6_9DINO</name>
<protein>
    <submittedName>
        <fullName evidence="3">Uncharacterized protein</fullName>
    </submittedName>
</protein>
<feature type="region of interest" description="Disordered" evidence="2">
    <location>
        <begin position="30"/>
        <end position="126"/>
    </location>
</feature>
<feature type="coiled-coil region" evidence="1">
    <location>
        <begin position="232"/>
        <end position="259"/>
    </location>
</feature>
<feature type="compositionally biased region" description="Acidic residues" evidence="2">
    <location>
        <begin position="325"/>
        <end position="337"/>
    </location>
</feature>
<organism evidence="3 4">
    <name type="scientific">Durusdinium trenchii</name>
    <dbReference type="NCBI Taxonomy" id="1381693"/>
    <lineage>
        <taxon>Eukaryota</taxon>
        <taxon>Sar</taxon>
        <taxon>Alveolata</taxon>
        <taxon>Dinophyceae</taxon>
        <taxon>Suessiales</taxon>
        <taxon>Symbiodiniaceae</taxon>
        <taxon>Durusdinium</taxon>
    </lineage>
</organism>
<comment type="caution">
    <text evidence="3">The sequence shown here is derived from an EMBL/GenBank/DDBJ whole genome shotgun (WGS) entry which is preliminary data.</text>
</comment>
<keyword evidence="1" id="KW-0175">Coiled coil</keyword>
<dbReference type="SUPFAM" id="SSF101904">
    <property type="entry name" value="GyrA/ParC C-terminal domain-like"/>
    <property type="match status" value="1"/>
</dbReference>
<dbReference type="InterPro" id="IPR006691">
    <property type="entry name" value="GyrA/parC_rep"/>
</dbReference>
<feature type="compositionally biased region" description="Basic and acidic residues" evidence="2">
    <location>
        <begin position="91"/>
        <end position="104"/>
    </location>
</feature>
<feature type="compositionally biased region" description="Basic and acidic residues" evidence="2">
    <location>
        <begin position="72"/>
        <end position="82"/>
    </location>
</feature>
<accession>A0ABP0K4K6</accession>